<comment type="caution">
    <text evidence="3">The sequence shown here is derived from an EMBL/GenBank/DDBJ whole genome shotgun (WGS) entry which is preliminary data.</text>
</comment>
<dbReference type="InterPro" id="IPR011990">
    <property type="entry name" value="TPR-like_helical_dom_sf"/>
</dbReference>
<dbReference type="VEuPathDB" id="FungiDB:F4678DRAFT_189625"/>
<dbReference type="Pfam" id="PF10373">
    <property type="entry name" value="EST1_DNA_bind"/>
    <property type="match status" value="1"/>
</dbReference>
<dbReference type="EMBL" id="JANPWZ010000010">
    <property type="protein sequence ID" value="KAJ3580392.1"/>
    <property type="molecule type" value="Genomic_DNA"/>
</dbReference>
<evidence type="ECO:0000259" key="2">
    <source>
        <dbReference type="Pfam" id="PF10373"/>
    </source>
</evidence>
<evidence type="ECO:0000313" key="4">
    <source>
        <dbReference type="Proteomes" id="UP001148614"/>
    </source>
</evidence>
<dbReference type="GO" id="GO:0005697">
    <property type="term" value="C:telomerase holoenzyme complex"/>
    <property type="evidence" value="ECO:0007669"/>
    <property type="project" value="TreeGrafter"/>
</dbReference>
<dbReference type="InterPro" id="IPR045153">
    <property type="entry name" value="Est1/Ebs1-like"/>
</dbReference>
<dbReference type="AlphaFoldDB" id="A0A9W8NPJ7"/>
<name>A0A9W8NPJ7_9PEZI</name>
<evidence type="ECO:0000256" key="1">
    <source>
        <dbReference type="SAM" id="MobiDB-lite"/>
    </source>
</evidence>
<sequence>MPGCEEAYPAIDDRIRDHFRSKHGDIIQGKDGKDIATLIRDVKKGRIPRAQGVDSSSTRDPGGGVQGMADEAGPGYRRKSPVNSSSNLNRPRSNSPPRRSRARPPQNNAPADPDFLPRGPQQGKLWNPEEDPTSSPYRAKQNAARPPRGSAPPRRVDAPEEDSETLRLIKQPETRPISQEQLVAEVKGIYAGLMMVESKCIEVDNAQSSQNDTKLNNEQWQALIALHRTLLHEHHDFFLASQHPSASTALKRLASKYAMPARMWRHGIHSFLELLRHRLPGSLEHMLTFIYLAYSMMALLYETVPAFEDTWIECLGDLGRYRMAIEDEDIRDREVWTSVSRHWYSKASDKAPTTGRLYHHLAILARPNALQQLFFYAKSLCVPVPFGSAKESIMTLFDPILAAGNYQHNRLSPIDVAFVKTHGILFSHKQLENFRPVVGEFLGALDNHITRMAKRWMEAGYYIAIANCCALLSYGKEDNVIMRAIQSQGDETLDTGMASGFDDVKPPRDFEDALLLTMGTHEVVFQRWDDVNVLPYTHVVMVFMFHLIRLPNALQHVEHLFPWKLLSLMLNGLLETYDTYERIRSDEFPRESNDPPRPVPEDFALQGLVFVDHYFPSDWFANDKIDDDEKYFEMASMTGVRKERILWLGCRIAESGKGLTYDEGTNTFGVLPQYEKDIDMISRNAHHMNISDTAADAMDVDETLPSIAE</sequence>
<evidence type="ECO:0000313" key="3">
    <source>
        <dbReference type="EMBL" id="KAJ3580392.1"/>
    </source>
</evidence>
<dbReference type="GO" id="GO:0000184">
    <property type="term" value="P:nuclear-transcribed mRNA catabolic process, nonsense-mediated decay"/>
    <property type="evidence" value="ECO:0007669"/>
    <property type="project" value="TreeGrafter"/>
</dbReference>
<dbReference type="GO" id="GO:0070034">
    <property type="term" value="F:telomerase RNA binding"/>
    <property type="evidence" value="ECO:0007669"/>
    <property type="project" value="TreeGrafter"/>
</dbReference>
<dbReference type="Proteomes" id="UP001148614">
    <property type="component" value="Unassembled WGS sequence"/>
</dbReference>
<reference evidence="3" key="1">
    <citation type="submission" date="2022-07" db="EMBL/GenBank/DDBJ databases">
        <title>Genome Sequence of Xylaria arbuscula.</title>
        <authorList>
            <person name="Buettner E."/>
        </authorList>
    </citation>
    <scope>NUCLEOTIDE SEQUENCE</scope>
    <source>
        <strain evidence="3">VT107</strain>
    </source>
</reference>
<feature type="compositionally biased region" description="Basic and acidic residues" evidence="1">
    <location>
        <begin position="154"/>
        <end position="164"/>
    </location>
</feature>
<dbReference type="PANTHER" id="PTHR15696:SF0">
    <property type="entry name" value="TELOMERASE-BINDING PROTEIN EST1A"/>
    <property type="match status" value="1"/>
</dbReference>
<feature type="region of interest" description="Disordered" evidence="1">
    <location>
        <begin position="42"/>
        <end position="164"/>
    </location>
</feature>
<proteinExistence type="predicted"/>
<gene>
    <name evidence="3" type="ORF">NPX13_g173</name>
</gene>
<dbReference type="FunFam" id="1.25.40.10:FF:000202">
    <property type="entry name" value="Unplaced genomic scaffold supercont1.7, whole genome shotgun sequence"/>
    <property type="match status" value="1"/>
</dbReference>
<dbReference type="PANTHER" id="PTHR15696">
    <property type="entry name" value="SMG-7 SUPPRESSOR WITH MORPHOLOGICAL EFFECT ON GENITALIA PROTEIN 7"/>
    <property type="match status" value="1"/>
</dbReference>
<dbReference type="GO" id="GO:0042162">
    <property type="term" value="F:telomeric DNA binding"/>
    <property type="evidence" value="ECO:0007669"/>
    <property type="project" value="TreeGrafter"/>
</dbReference>
<dbReference type="Gene3D" id="1.25.40.10">
    <property type="entry name" value="Tetratricopeptide repeat domain"/>
    <property type="match status" value="1"/>
</dbReference>
<accession>A0A9W8NPJ7</accession>
<feature type="compositionally biased region" description="Low complexity" evidence="1">
    <location>
        <begin position="83"/>
        <end position="111"/>
    </location>
</feature>
<protein>
    <recommendedName>
        <fullName evidence="2">DNA/RNA-binding domain-containing protein</fullName>
    </recommendedName>
</protein>
<dbReference type="SUPFAM" id="SSF48452">
    <property type="entry name" value="TPR-like"/>
    <property type="match status" value="1"/>
</dbReference>
<feature type="compositionally biased region" description="Low complexity" evidence="1">
    <location>
        <begin position="143"/>
        <end position="153"/>
    </location>
</feature>
<organism evidence="3 4">
    <name type="scientific">Xylaria arbuscula</name>
    <dbReference type="NCBI Taxonomy" id="114810"/>
    <lineage>
        <taxon>Eukaryota</taxon>
        <taxon>Fungi</taxon>
        <taxon>Dikarya</taxon>
        <taxon>Ascomycota</taxon>
        <taxon>Pezizomycotina</taxon>
        <taxon>Sordariomycetes</taxon>
        <taxon>Xylariomycetidae</taxon>
        <taxon>Xylariales</taxon>
        <taxon>Xylariaceae</taxon>
        <taxon>Xylaria</taxon>
    </lineage>
</organism>
<keyword evidence="4" id="KW-1185">Reference proteome</keyword>
<feature type="domain" description="DNA/RNA-binding" evidence="2">
    <location>
        <begin position="341"/>
        <end position="445"/>
    </location>
</feature>
<dbReference type="InterPro" id="IPR018834">
    <property type="entry name" value="DNA/RNA-bd_Est1-type"/>
</dbReference>